<evidence type="ECO:0000256" key="3">
    <source>
        <dbReference type="ARBA" id="ARBA00023015"/>
    </source>
</evidence>
<name>A0AAE1MG74_9FABA</name>
<evidence type="ECO:0000256" key="5">
    <source>
        <dbReference type="ARBA" id="ARBA00023155"/>
    </source>
</evidence>
<protein>
    <recommendedName>
        <fullName evidence="11">Homeobox domain-containing protein</fullName>
    </recommendedName>
</protein>
<accession>A0AAE1MG74</accession>
<dbReference type="PROSITE" id="PS50071">
    <property type="entry name" value="HOMEOBOX_2"/>
    <property type="match status" value="1"/>
</dbReference>
<keyword evidence="7 9" id="KW-0539">Nucleus</keyword>
<dbReference type="GO" id="GO:0003677">
    <property type="term" value="F:DNA binding"/>
    <property type="evidence" value="ECO:0007669"/>
    <property type="project" value="UniProtKB-UniRule"/>
</dbReference>
<dbReference type="GO" id="GO:0003700">
    <property type="term" value="F:DNA-binding transcription factor activity"/>
    <property type="evidence" value="ECO:0007669"/>
    <property type="project" value="InterPro"/>
</dbReference>
<reference evidence="12" key="1">
    <citation type="submission" date="2023-10" db="EMBL/GenBank/DDBJ databases">
        <title>Chromosome-level genome of the transformable northern wattle, Acacia crassicarpa.</title>
        <authorList>
            <person name="Massaro I."/>
            <person name="Sinha N.R."/>
            <person name="Poethig S."/>
            <person name="Leichty A.R."/>
        </authorList>
    </citation>
    <scope>NUCLEOTIDE SEQUENCE</scope>
    <source>
        <strain evidence="12">Acra3RX</strain>
        <tissue evidence="12">Leaf</tissue>
    </source>
</reference>
<organism evidence="12 13">
    <name type="scientific">Acacia crassicarpa</name>
    <name type="common">northern wattle</name>
    <dbReference type="NCBI Taxonomy" id="499986"/>
    <lineage>
        <taxon>Eukaryota</taxon>
        <taxon>Viridiplantae</taxon>
        <taxon>Streptophyta</taxon>
        <taxon>Embryophyta</taxon>
        <taxon>Tracheophyta</taxon>
        <taxon>Spermatophyta</taxon>
        <taxon>Magnoliopsida</taxon>
        <taxon>eudicotyledons</taxon>
        <taxon>Gunneridae</taxon>
        <taxon>Pentapetalae</taxon>
        <taxon>rosids</taxon>
        <taxon>fabids</taxon>
        <taxon>Fabales</taxon>
        <taxon>Fabaceae</taxon>
        <taxon>Caesalpinioideae</taxon>
        <taxon>mimosoid clade</taxon>
        <taxon>Acacieae</taxon>
        <taxon>Acacia</taxon>
    </lineage>
</organism>
<evidence type="ECO:0000256" key="9">
    <source>
        <dbReference type="PROSITE-ProRule" id="PRU00108"/>
    </source>
</evidence>
<comment type="caution">
    <text evidence="12">The sequence shown here is derived from an EMBL/GenBank/DDBJ whole genome shotgun (WGS) entry which is preliminary data.</text>
</comment>
<keyword evidence="6" id="KW-0804">Transcription</keyword>
<comment type="similarity">
    <text evidence="8">Belongs to the WUS homeobox family.</text>
</comment>
<dbReference type="EMBL" id="JAWXYG010000009">
    <property type="protein sequence ID" value="KAK4263965.1"/>
    <property type="molecule type" value="Genomic_DNA"/>
</dbReference>
<keyword evidence="4 9" id="KW-0238">DNA-binding</keyword>
<keyword evidence="2" id="KW-0217">Developmental protein</keyword>
<feature type="DNA-binding region" description="Homeobox" evidence="9">
    <location>
        <begin position="60"/>
        <end position="124"/>
    </location>
</feature>
<dbReference type="GO" id="GO:0005634">
    <property type="term" value="C:nucleus"/>
    <property type="evidence" value="ECO:0007669"/>
    <property type="project" value="UniProtKB-SubCell"/>
</dbReference>
<proteinExistence type="inferred from homology"/>
<dbReference type="Gene3D" id="1.10.10.60">
    <property type="entry name" value="Homeodomain-like"/>
    <property type="match status" value="1"/>
</dbReference>
<evidence type="ECO:0000313" key="12">
    <source>
        <dbReference type="EMBL" id="KAK4263965.1"/>
    </source>
</evidence>
<dbReference type="InterPro" id="IPR044555">
    <property type="entry name" value="WUSCHEL-like"/>
</dbReference>
<evidence type="ECO:0000259" key="11">
    <source>
        <dbReference type="PROSITE" id="PS50071"/>
    </source>
</evidence>
<feature type="domain" description="Homeobox" evidence="11">
    <location>
        <begin position="58"/>
        <end position="123"/>
    </location>
</feature>
<dbReference type="PANTHER" id="PTHR45940">
    <property type="entry name" value="WUSCHEL-RELATED HOMEOBOX 1-RELATED"/>
    <property type="match status" value="1"/>
</dbReference>
<comment type="subcellular location">
    <subcellularLocation>
        <location evidence="1 9 10">Nucleus</location>
    </subcellularLocation>
</comment>
<keyword evidence="13" id="KW-1185">Reference proteome</keyword>
<evidence type="ECO:0000256" key="10">
    <source>
        <dbReference type="RuleBase" id="RU000682"/>
    </source>
</evidence>
<gene>
    <name evidence="12" type="ORF">QN277_029310</name>
</gene>
<evidence type="ECO:0000256" key="1">
    <source>
        <dbReference type="ARBA" id="ARBA00004123"/>
    </source>
</evidence>
<dbReference type="InterPro" id="IPR001356">
    <property type="entry name" value="HD"/>
</dbReference>
<keyword evidence="5 9" id="KW-0371">Homeobox</keyword>
<dbReference type="CDD" id="cd00086">
    <property type="entry name" value="homeodomain"/>
    <property type="match status" value="1"/>
</dbReference>
<evidence type="ECO:0000256" key="2">
    <source>
        <dbReference type="ARBA" id="ARBA00022473"/>
    </source>
</evidence>
<evidence type="ECO:0000256" key="7">
    <source>
        <dbReference type="ARBA" id="ARBA00023242"/>
    </source>
</evidence>
<dbReference type="AlphaFoldDB" id="A0AAE1MG74"/>
<dbReference type="Proteomes" id="UP001293593">
    <property type="component" value="Unassembled WGS sequence"/>
</dbReference>
<evidence type="ECO:0000256" key="6">
    <source>
        <dbReference type="ARBA" id="ARBA00023163"/>
    </source>
</evidence>
<dbReference type="PANTHER" id="PTHR45940:SF13">
    <property type="entry name" value="WUSCHEL-RELATED HOMEOBOX 1"/>
    <property type="match status" value="1"/>
</dbReference>
<dbReference type="InterPro" id="IPR009057">
    <property type="entry name" value="Homeodomain-like_sf"/>
</dbReference>
<evidence type="ECO:0000256" key="8">
    <source>
        <dbReference type="ARBA" id="ARBA00024040"/>
    </source>
</evidence>
<dbReference type="SUPFAM" id="SSF46689">
    <property type="entry name" value="Homeodomain-like"/>
    <property type="match status" value="1"/>
</dbReference>
<sequence>MSDSFRAFKLSSYTPNTIIISPSSAPHITSNPYYCLCADCTNHLSFNIHHLGEEEGGVTTSNSRWTPTPAQLLYLEQLYTQGTKTPTAQQIQLIASQLRHFGNIQAKNVFYWFQNHKARDRHYHKRRSSDLQITSPPAFHQQQQKDHFTQTLMLQSPHDAFQGLRGTGYEVKESNVWNCSALAQVSDSLNRAGRGAYRRTQREERETQILRMKSEENREAKCQIKDMCYFLSNSKNLIKSIANTSTTTHHTQTSNPANSYCHEEDEEVADHRTLKLFPLKRSDEDDDDECTESSKRKFCSFNNTASMDSEEITSNQFFEFLPLRN</sequence>
<evidence type="ECO:0000313" key="13">
    <source>
        <dbReference type="Proteomes" id="UP001293593"/>
    </source>
</evidence>
<dbReference type="Pfam" id="PF00046">
    <property type="entry name" value="Homeodomain"/>
    <property type="match status" value="1"/>
</dbReference>
<dbReference type="SMART" id="SM00389">
    <property type="entry name" value="HOX"/>
    <property type="match status" value="1"/>
</dbReference>
<keyword evidence="3" id="KW-0805">Transcription regulation</keyword>
<dbReference type="GO" id="GO:0099402">
    <property type="term" value="P:plant organ development"/>
    <property type="evidence" value="ECO:0007669"/>
    <property type="project" value="InterPro"/>
</dbReference>
<evidence type="ECO:0000256" key="4">
    <source>
        <dbReference type="ARBA" id="ARBA00023125"/>
    </source>
</evidence>